<organism evidence="1 2">
    <name type="scientific">Xenoophorus captivus</name>
    <dbReference type="NCBI Taxonomy" id="1517983"/>
    <lineage>
        <taxon>Eukaryota</taxon>
        <taxon>Metazoa</taxon>
        <taxon>Chordata</taxon>
        <taxon>Craniata</taxon>
        <taxon>Vertebrata</taxon>
        <taxon>Euteleostomi</taxon>
        <taxon>Actinopterygii</taxon>
        <taxon>Neopterygii</taxon>
        <taxon>Teleostei</taxon>
        <taxon>Neoteleostei</taxon>
        <taxon>Acanthomorphata</taxon>
        <taxon>Ovalentaria</taxon>
        <taxon>Atherinomorphae</taxon>
        <taxon>Cyprinodontiformes</taxon>
        <taxon>Goodeidae</taxon>
        <taxon>Xenoophorus</taxon>
    </lineage>
</organism>
<evidence type="ECO:0000313" key="2">
    <source>
        <dbReference type="Proteomes" id="UP001434883"/>
    </source>
</evidence>
<dbReference type="Proteomes" id="UP001434883">
    <property type="component" value="Unassembled WGS sequence"/>
</dbReference>
<name>A0ABV0RJ71_9TELE</name>
<comment type="caution">
    <text evidence="1">The sequence shown here is derived from an EMBL/GenBank/DDBJ whole genome shotgun (WGS) entry which is preliminary data.</text>
</comment>
<protein>
    <submittedName>
        <fullName evidence="1">Uncharacterized protein</fullName>
    </submittedName>
</protein>
<reference evidence="1 2" key="1">
    <citation type="submission" date="2021-06" db="EMBL/GenBank/DDBJ databases">
        <authorList>
            <person name="Palmer J.M."/>
        </authorList>
    </citation>
    <scope>NUCLEOTIDE SEQUENCE [LARGE SCALE GENOMIC DNA]</scope>
    <source>
        <strain evidence="1 2">XC_2019</strain>
        <tissue evidence="1">Muscle</tissue>
    </source>
</reference>
<sequence>MNPLGRSVHLMLQKRVLICTCCPEHLIHLKVNGFMLCYLELSESYVGQGSTQIHVLHLQSFAAAACFIKRRVKNPSSLAVTLLTCAEKNKLCSCINMSVKQSMSKVCSDECCFRCDLIQQSDSKC</sequence>
<proteinExistence type="predicted"/>
<gene>
    <name evidence="1" type="ORF">XENOCAPTIV_023165</name>
</gene>
<evidence type="ECO:0000313" key="1">
    <source>
        <dbReference type="EMBL" id="MEQ2208016.1"/>
    </source>
</evidence>
<accession>A0ABV0RJ71</accession>
<keyword evidence="2" id="KW-1185">Reference proteome</keyword>
<dbReference type="EMBL" id="JAHRIN010047261">
    <property type="protein sequence ID" value="MEQ2208016.1"/>
    <property type="molecule type" value="Genomic_DNA"/>
</dbReference>